<proteinExistence type="predicted"/>
<reference evidence="2" key="1">
    <citation type="journal article" date="2013" name="Nature">
        <title>Draft genome of the wheat A-genome progenitor Triticum urartu.</title>
        <authorList>
            <person name="Ling H.Q."/>
            <person name="Zhao S."/>
            <person name="Liu D."/>
            <person name="Wang J."/>
            <person name="Sun H."/>
            <person name="Zhang C."/>
            <person name="Fan H."/>
            <person name="Li D."/>
            <person name="Dong L."/>
            <person name="Tao Y."/>
            <person name="Gao C."/>
            <person name="Wu H."/>
            <person name="Li Y."/>
            <person name="Cui Y."/>
            <person name="Guo X."/>
            <person name="Zheng S."/>
            <person name="Wang B."/>
            <person name="Yu K."/>
            <person name="Liang Q."/>
            <person name="Yang W."/>
            <person name="Lou X."/>
            <person name="Chen J."/>
            <person name="Feng M."/>
            <person name="Jian J."/>
            <person name="Zhang X."/>
            <person name="Luo G."/>
            <person name="Jiang Y."/>
            <person name="Liu J."/>
            <person name="Wang Z."/>
            <person name="Sha Y."/>
            <person name="Zhang B."/>
            <person name="Wu H."/>
            <person name="Tang D."/>
            <person name="Shen Q."/>
            <person name="Xue P."/>
            <person name="Zou S."/>
            <person name="Wang X."/>
            <person name="Liu X."/>
            <person name="Wang F."/>
            <person name="Yang Y."/>
            <person name="An X."/>
            <person name="Dong Z."/>
            <person name="Zhang K."/>
            <person name="Zhang X."/>
            <person name="Luo M.C."/>
            <person name="Dvorak J."/>
            <person name="Tong Y."/>
            <person name="Wang J."/>
            <person name="Yang H."/>
            <person name="Li Z."/>
            <person name="Wang D."/>
            <person name="Zhang A."/>
            <person name="Wang J."/>
        </authorList>
    </citation>
    <scope>NUCLEOTIDE SEQUENCE</scope>
    <source>
        <strain evidence="2">cv. G1812</strain>
    </source>
</reference>
<evidence type="ECO:0008006" key="3">
    <source>
        <dbReference type="Google" id="ProtNLM"/>
    </source>
</evidence>
<dbReference type="Gene3D" id="1.10.510.10">
    <property type="entry name" value="Transferase(Phosphotransferase) domain 1"/>
    <property type="match status" value="1"/>
</dbReference>
<dbReference type="Gramene" id="TuG1812G0500004785.01.T01">
    <property type="protein sequence ID" value="TuG1812G0500004785.01.T01"/>
    <property type="gene ID" value="TuG1812G0500004785.01"/>
</dbReference>
<reference evidence="1" key="3">
    <citation type="submission" date="2022-06" db="UniProtKB">
        <authorList>
            <consortium name="EnsemblPlants"/>
        </authorList>
    </citation>
    <scope>IDENTIFICATION</scope>
</reference>
<protein>
    <recommendedName>
        <fullName evidence="3">Serine-threonine/tyrosine-protein kinase catalytic domain-containing protein</fullName>
    </recommendedName>
</protein>
<sequence>MQYTETMSPKIDIFSYGVLVLDEIVTKRRSCDSDDCKTDTVNLLSDVWTCWTKGTISQMIDEFTPRTPANPGAKMYPHWVSVPVCPSRP</sequence>
<keyword evidence="2" id="KW-1185">Reference proteome</keyword>
<accession>A0A8R7QKA4</accession>
<evidence type="ECO:0000313" key="1">
    <source>
        <dbReference type="EnsemblPlants" id="TuG1812G0500004785.01.T01"/>
    </source>
</evidence>
<reference evidence="1" key="2">
    <citation type="submission" date="2018-03" db="EMBL/GenBank/DDBJ databases">
        <title>The Triticum urartu genome reveals the dynamic nature of wheat genome evolution.</title>
        <authorList>
            <person name="Ling H."/>
            <person name="Ma B."/>
            <person name="Shi X."/>
            <person name="Liu H."/>
            <person name="Dong L."/>
            <person name="Sun H."/>
            <person name="Cao Y."/>
            <person name="Gao Q."/>
            <person name="Zheng S."/>
            <person name="Li Y."/>
            <person name="Yu Y."/>
            <person name="Du H."/>
            <person name="Qi M."/>
            <person name="Li Y."/>
            <person name="Yu H."/>
            <person name="Cui Y."/>
            <person name="Wang N."/>
            <person name="Chen C."/>
            <person name="Wu H."/>
            <person name="Zhao Y."/>
            <person name="Zhang J."/>
            <person name="Li Y."/>
            <person name="Zhou W."/>
            <person name="Zhang B."/>
            <person name="Hu W."/>
            <person name="Eijk M."/>
            <person name="Tang J."/>
            <person name="Witsenboer H."/>
            <person name="Zhao S."/>
            <person name="Li Z."/>
            <person name="Zhang A."/>
            <person name="Wang D."/>
            <person name="Liang C."/>
        </authorList>
    </citation>
    <scope>NUCLEOTIDE SEQUENCE [LARGE SCALE GENOMIC DNA]</scope>
    <source>
        <strain evidence="1">cv. G1812</strain>
    </source>
</reference>
<name>A0A8R7QKA4_TRIUA</name>
<dbReference type="AlphaFoldDB" id="A0A8R7QKA4"/>
<dbReference type="Proteomes" id="UP000015106">
    <property type="component" value="Chromosome 5"/>
</dbReference>
<organism evidence="1 2">
    <name type="scientific">Triticum urartu</name>
    <name type="common">Red wild einkorn</name>
    <name type="synonym">Crithodium urartu</name>
    <dbReference type="NCBI Taxonomy" id="4572"/>
    <lineage>
        <taxon>Eukaryota</taxon>
        <taxon>Viridiplantae</taxon>
        <taxon>Streptophyta</taxon>
        <taxon>Embryophyta</taxon>
        <taxon>Tracheophyta</taxon>
        <taxon>Spermatophyta</taxon>
        <taxon>Magnoliopsida</taxon>
        <taxon>Liliopsida</taxon>
        <taxon>Poales</taxon>
        <taxon>Poaceae</taxon>
        <taxon>BOP clade</taxon>
        <taxon>Pooideae</taxon>
        <taxon>Triticodae</taxon>
        <taxon>Triticeae</taxon>
        <taxon>Triticinae</taxon>
        <taxon>Triticum</taxon>
    </lineage>
</organism>
<evidence type="ECO:0000313" key="2">
    <source>
        <dbReference type="Proteomes" id="UP000015106"/>
    </source>
</evidence>
<dbReference type="EnsemblPlants" id="TuG1812G0500004785.01.T01">
    <property type="protein sequence ID" value="TuG1812G0500004785.01.T01"/>
    <property type="gene ID" value="TuG1812G0500004785.01"/>
</dbReference>